<dbReference type="Proteomes" id="UP001211731">
    <property type="component" value="Unassembled WGS sequence"/>
</dbReference>
<proteinExistence type="predicted"/>
<organism evidence="2 3">
    <name type="scientific">Mediterraneibacter gnavus</name>
    <name type="common">Ruminococcus gnavus</name>
    <dbReference type="NCBI Taxonomy" id="33038"/>
    <lineage>
        <taxon>Bacteria</taxon>
        <taxon>Bacillati</taxon>
        <taxon>Bacillota</taxon>
        <taxon>Clostridia</taxon>
        <taxon>Lachnospirales</taxon>
        <taxon>Lachnospiraceae</taxon>
        <taxon>Mediterraneibacter</taxon>
    </lineage>
</organism>
<reference evidence="2" key="1">
    <citation type="submission" date="2023-01" db="EMBL/GenBank/DDBJ databases">
        <title>Human gut microbiome strain richness.</title>
        <authorList>
            <person name="Chen-Liaw A."/>
        </authorList>
    </citation>
    <scope>NUCLEOTIDE SEQUENCE</scope>
    <source>
        <strain evidence="2">1001217st1_A9_1001217B_191108</strain>
    </source>
</reference>
<evidence type="ECO:0000313" key="3">
    <source>
        <dbReference type="Proteomes" id="UP001211731"/>
    </source>
</evidence>
<gene>
    <name evidence="2" type="ORF">PNU63_05905</name>
</gene>
<dbReference type="EMBL" id="JAQMLR010000004">
    <property type="protein sequence ID" value="MDB8738311.1"/>
    <property type="molecule type" value="Genomic_DNA"/>
</dbReference>
<dbReference type="RefSeq" id="WP_272107112.1">
    <property type="nucleotide sequence ID" value="NZ_JAQMLO010000007.1"/>
</dbReference>
<sequence length="41" mass="4577">MDENNKQNKPTEEKKGGKRGFSLPPTTSKPPMPPVKPTKKK</sequence>
<evidence type="ECO:0000256" key="1">
    <source>
        <dbReference type="SAM" id="MobiDB-lite"/>
    </source>
</evidence>
<evidence type="ECO:0000313" key="2">
    <source>
        <dbReference type="EMBL" id="MDB8738311.1"/>
    </source>
</evidence>
<accession>A0AB35IWP9</accession>
<dbReference type="AlphaFoldDB" id="A0AB35IWP9"/>
<comment type="caution">
    <text evidence="2">The sequence shown here is derived from an EMBL/GenBank/DDBJ whole genome shotgun (WGS) entry which is preliminary data.</text>
</comment>
<name>A0AB35IWP9_MEDGN</name>
<feature type="region of interest" description="Disordered" evidence="1">
    <location>
        <begin position="1"/>
        <end position="41"/>
    </location>
</feature>
<protein>
    <submittedName>
        <fullName evidence="2">Uncharacterized protein</fullName>
    </submittedName>
</protein>
<feature type="compositionally biased region" description="Basic and acidic residues" evidence="1">
    <location>
        <begin position="1"/>
        <end position="15"/>
    </location>
</feature>
<feature type="compositionally biased region" description="Pro residues" evidence="1">
    <location>
        <begin position="27"/>
        <end position="41"/>
    </location>
</feature>